<reference evidence="1" key="1">
    <citation type="submission" date="2022-08" db="EMBL/GenBank/DDBJ databases">
        <title>Genome Sequence of Fusarium decemcellulare.</title>
        <authorList>
            <person name="Buettner E."/>
        </authorList>
    </citation>
    <scope>NUCLEOTIDE SEQUENCE</scope>
    <source>
        <strain evidence="1">Babe19</strain>
    </source>
</reference>
<organism evidence="1 2">
    <name type="scientific">Fusarium decemcellulare</name>
    <dbReference type="NCBI Taxonomy" id="57161"/>
    <lineage>
        <taxon>Eukaryota</taxon>
        <taxon>Fungi</taxon>
        <taxon>Dikarya</taxon>
        <taxon>Ascomycota</taxon>
        <taxon>Pezizomycotina</taxon>
        <taxon>Sordariomycetes</taxon>
        <taxon>Hypocreomycetidae</taxon>
        <taxon>Hypocreales</taxon>
        <taxon>Nectriaceae</taxon>
        <taxon>Fusarium</taxon>
        <taxon>Fusarium decemcellulare species complex</taxon>
    </lineage>
</organism>
<dbReference type="Proteomes" id="UP001148629">
    <property type="component" value="Unassembled WGS sequence"/>
</dbReference>
<comment type="caution">
    <text evidence="1">The sequence shown here is derived from an EMBL/GenBank/DDBJ whole genome shotgun (WGS) entry which is preliminary data.</text>
</comment>
<evidence type="ECO:0000313" key="1">
    <source>
        <dbReference type="EMBL" id="KAJ3536329.1"/>
    </source>
</evidence>
<gene>
    <name evidence="1" type="ORF">NM208_g6769</name>
</gene>
<evidence type="ECO:0000313" key="2">
    <source>
        <dbReference type="Proteomes" id="UP001148629"/>
    </source>
</evidence>
<name>A0ACC1SBQ2_9HYPO</name>
<protein>
    <submittedName>
        <fullName evidence="1">Uncharacterized protein</fullName>
    </submittedName>
</protein>
<proteinExistence type="predicted"/>
<dbReference type="EMBL" id="JANRMS010000651">
    <property type="protein sequence ID" value="KAJ3536329.1"/>
    <property type="molecule type" value="Genomic_DNA"/>
</dbReference>
<sequence length="99" mass="10460">MAIHDVLKLARAITKLASTENMNKAIAAAGKKVDDLFEYVVGGITKDVEACFVCQLASLVLANSRSPLISPESSPAPFSSSKVKPRQLSFGQLLLATLG</sequence>
<accession>A0ACC1SBQ2</accession>
<keyword evidence="2" id="KW-1185">Reference proteome</keyword>